<dbReference type="InterPro" id="IPR025392">
    <property type="entry name" value="DUF4124"/>
</dbReference>
<accession>A0A7S6UI87</accession>
<feature type="domain" description="DUF4124" evidence="3">
    <location>
        <begin position="27"/>
        <end position="72"/>
    </location>
</feature>
<protein>
    <submittedName>
        <fullName evidence="4">DUF4124 domain-containing protein</fullName>
    </submittedName>
</protein>
<evidence type="ECO:0000259" key="3">
    <source>
        <dbReference type="Pfam" id="PF13511"/>
    </source>
</evidence>
<evidence type="ECO:0000313" key="4">
    <source>
        <dbReference type="EMBL" id="QOW20700.1"/>
    </source>
</evidence>
<sequence length="262" mass="28278">MPLLATFILAIGFALPAPAAAHSDGDQVTIYRCTDAEGRLSLRDSPCRRGEQQETRGMQRPQDPPAPPPGAASAPPPTVLVIREPEPAPALVRIAPPPVYRCSTPDGEEYTSDSADGNPRWVPLWTLGYPVIVGPGYDHHPGHHPAPPVRPAAGTGYGTDRGPVATGRPGFKFDSVGRPTPVPSSSQPGVPDRLPTAGVIQGPGTWIRDSCVQIAQSEVCADLRNRRTLLTRRYNSALQSERRQIDAEKRRIDERLDSGCRR</sequence>
<evidence type="ECO:0000313" key="5">
    <source>
        <dbReference type="Proteomes" id="UP000594059"/>
    </source>
</evidence>
<dbReference type="KEGG" id="lcic:INQ41_01050"/>
<feature type="signal peptide" evidence="2">
    <location>
        <begin position="1"/>
        <end position="19"/>
    </location>
</feature>
<keyword evidence="5" id="KW-1185">Reference proteome</keyword>
<feature type="compositionally biased region" description="Pro residues" evidence="1">
    <location>
        <begin position="62"/>
        <end position="78"/>
    </location>
</feature>
<gene>
    <name evidence="4" type="ORF">INQ41_01050</name>
</gene>
<dbReference type="Proteomes" id="UP000594059">
    <property type="component" value="Chromosome"/>
</dbReference>
<feature type="chain" id="PRO_5032555588" evidence="2">
    <location>
        <begin position="20"/>
        <end position="262"/>
    </location>
</feature>
<dbReference type="AlphaFoldDB" id="A0A7S6UI87"/>
<feature type="compositionally biased region" description="Basic and acidic residues" evidence="1">
    <location>
        <begin position="42"/>
        <end position="54"/>
    </location>
</feature>
<dbReference type="Pfam" id="PF13511">
    <property type="entry name" value="DUF4124"/>
    <property type="match status" value="1"/>
</dbReference>
<proteinExistence type="predicted"/>
<feature type="region of interest" description="Disordered" evidence="1">
    <location>
        <begin position="42"/>
        <end position="78"/>
    </location>
</feature>
<reference evidence="4 5" key="1">
    <citation type="submission" date="2020-10" db="EMBL/GenBank/DDBJ databases">
        <title>complete genome sequencing of Lysobacter sp. H21R20.</title>
        <authorList>
            <person name="Bae J.-W."/>
            <person name="Lee S.-Y."/>
        </authorList>
    </citation>
    <scope>NUCLEOTIDE SEQUENCE [LARGE SCALE GENOMIC DNA]</scope>
    <source>
        <strain evidence="4 5">H21R20</strain>
    </source>
</reference>
<feature type="region of interest" description="Disordered" evidence="1">
    <location>
        <begin position="140"/>
        <end position="195"/>
    </location>
</feature>
<dbReference type="EMBL" id="CP063656">
    <property type="protein sequence ID" value="QOW20700.1"/>
    <property type="molecule type" value="Genomic_DNA"/>
</dbReference>
<keyword evidence="2" id="KW-0732">Signal</keyword>
<name>A0A7S6UI87_9GAMM</name>
<evidence type="ECO:0000256" key="2">
    <source>
        <dbReference type="SAM" id="SignalP"/>
    </source>
</evidence>
<evidence type="ECO:0000256" key="1">
    <source>
        <dbReference type="SAM" id="MobiDB-lite"/>
    </source>
</evidence>
<organism evidence="4 5">
    <name type="scientific">Novilysobacter ciconiae</name>
    <dbReference type="NCBI Taxonomy" id="2781022"/>
    <lineage>
        <taxon>Bacteria</taxon>
        <taxon>Pseudomonadati</taxon>
        <taxon>Pseudomonadota</taxon>
        <taxon>Gammaproteobacteria</taxon>
        <taxon>Lysobacterales</taxon>
        <taxon>Lysobacteraceae</taxon>
        <taxon>Novilysobacter</taxon>
    </lineage>
</organism>